<sequence length="103" mass="12002">MVEIFRCSGKPSARTRNEAEWIFYTWLIVLYILDVNQKLMPERRMKLNGYFVTGYDSIHGGDYSDALGSQVPERGMKLNGYFIPGSSFSIYWMLIRNSCQNEE</sequence>
<accession>A0A8T0G3H6</accession>
<organism evidence="1 2">
    <name type="scientific">Argiope bruennichi</name>
    <name type="common">Wasp spider</name>
    <name type="synonym">Aranea bruennichi</name>
    <dbReference type="NCBI Taxonomy" id="94029"/>
    <lineage>
        <taxon>Eukaryota</taxon>
        <taxon>Metazoa</taxon>
        <taxon>Ecdysozoa</taxon>
        <taxon>Arthropoda</taxon>
        <taxon>Chelicerata</taxon>
        <taxon>Arachnida</taxon>
        <taxon>Araneae</taxon>
        <taxon>Araneomorphae</taxon>
        <taxon>Entelegynae</taxon>
        <taxon>Araneoidea</taxon>
        <taxon>Araneidae</taxon>
        <taxon>Argiope</taxon>
    </lineage>
</organism>
<dbReference type="AlphaFoldDB" id="A0A8T0G3H6"/>
<dbReference type="EMBL" id="JABXBU010000001">
    <property type="protein sequence ID" value="KAF8797065.1"/>
    <property type="molecule type" value="Genomic_DNA"/>
</dbReference>
<name>A0A8T0G3H6_ARGBR</name>
<proteinExistence type="predicted"/>
<reference evidence="1" key="2">
    <citation type="submission" date="2020-06" db="EMBL/GenBank/DDBJ databases">
        <authorList>
            <person name="Sheffer M."/>
        </authorList>
    </citation>
    <scope>NUCLEOTIDE SEQUENCE</scope>
</reference>
<evidence type="ECO:0000313" key="2">
    <source>
        <dbReference type="Proteomes" id="UP000807504"/>
    </source>
</evidence>
<comment type="caution">
    <text evidence="1">The sequence shown here is derived from an EMBL/GenBank/DDBJ whole genome shotgun (WGS) entry which is preliminary data.</text>
</comment>
<protein>
    <submittedName>
        <fullName evidence="1">Uncharacterized protein</fullName>
    </submittedName>
</protein>
<dbReference type="Proteomes" id="UP000807504">
    <property type="component" value="Unassembled WGS sequence"/>
</dbReference>
<gene>
    <name evidence="1" type="ORF">HNY73_001375</name>
</gene>
<reference evidence="1" key="1">
    <citation type="journal article" date="2020" name="bioRxiv">
        <title>Chromosome-level reference genome of the European wasp spider Argiope bruennichi: a resource for studies on range expansion and evolutionary adaptation.</title>
        <authorList>
            <person name="Sheffer M.M."/>
            <person name="Hoppe A."/>
            <person name="Krehenwinkel H."/>
            <person name="Uhl G."/>
            <person name="Kuss A.W."/>
            <person name="Jensen L."/>
            <person name="Jensen C."/>
            <person name="Gillespie R.G."/>
            <person name="Hoff K.J."/>
            <person name="Prost S."/>
        </authorList>
    </citation>
    <scope>NUCLEOTIDE SEQUENCE</scope>
</reference>
<keyword evidence="2" id="KW-1185">Reference proteome</keyword>
<evidence type="ECO:0000313" key="1">
    <source>
        <dbReference type="EMBL" id="KAF8797065.1"/>
    </source>
</evidence>